<dbReference type="SUPFAM" id="SSF55797">
    <property type="entry name" value="PR-1-like"/>
    <property type="match status" value="1"/>
</dbReference>
<dbReference type="Proteomes" id="UP000193642">
    <property type="component" value="Unassembled WGS sequence"/>
</dbReference>
<evidence type="ECO:0000313" key="1">
    <source>
        <dbReference type="EMBL" id="ORY45716.1"/>
    </source>
</evidence>
<dbReference type="InterPro" id="IPR035940">
    <property type="entry name" value="CAP_sf"/>
</dbReference>
<accession>A0A1Y2CFL1</accession>
<proteinExistence type="predicted"/>
<comment type="caution">
    <text evidence="1">The sequence shown here is derived from an EMBL/GenBank/DDBJ whole genome shotgun (WGS) entry which is preliminary data.</text>
</comment>
<reference evidence="1 2" key="1">
    <citation type="submission" date="2016-07" db="EMBL/GenBank/DDBJ databases">
        <title>Pervasive Adenine N6-methylation of Active Genes in Fungi.</title>
        <authorList>
            <consortium name="DOE Joint Genome Institute"/>
            <person name="Mondo S.J."/>
            <person name="Dannebaum R.O."/>
            <person name="Kuo R.C."/>
            <person name="Labutti K."/>
            <person name="Haridas S."/>
            <person name="Kuo A."/>
            <person name="Salamov A."/>
            <person name="Ahrendt S.R."/>
            <person name="Lipzen A."/>
            <person name="Sullivan W."/>
            <person name="Andreopoulos W.B."/>
            <person name="Clum A."/>
            <person name="Lindquist E."/>
            <person name="Daum C."/>
            <person name="Ramamoorthy G.K."/>
            <person name="Gryganskyi A."/>
            <person name="Culley D."/>
            <person name="Magnuson J.K."/>
            <person name="James T.Y."/>
            <person name="O'Malley M.A."/>
            <person name="Stajich J.E."/>
            <person name="Spatafora J.W."/>
            <person name="Visel A."/>
            <person name="Grigoriev I.V."/>
        </authorList>
    </citation>
    <scope>NUCLEOTIDE SEQUENCE [LARGE SCALE GENOMIC DNA]</scope>
    <source>
        <strain evidence="1 2">JEL800</strain>
    </source>
</reference>
<evidence type="ECO:0008006" key="3">
    <source>
        <dbReference type="Google" id="ProtNLM"/>
    </source>
</evidence>
<dbReference type="EMBL" id="MCGO01000019">
    <property type="protein sequence ID" value="ORY45716.1"/>
    <property type="molecule type" value="Genomic_DNA"/>
</dbReference>
<evidence type="ECO:0000313" key="2">
    <source>
        <dbReference type="Proteomes" id="UP000193642"/>
    </source>
</evidence>
<gene>
    <name evidence="1" type="ORF">BCR33DRAFT_716349</name>
</gene>
<name>A0A1Y2CFL1_9FUNG</name>
<protein>
    <recommendedName>
        <fullName evidence="3">LysM domain-containing protein</fullName>
    </recommendedName>
</protein>
<dbReference type="AlphaFoldDB" id="A0A1Y2CFL1"/>
<keyword evidence="2" id="KW-1185">Reference proteome</keyword>
<feature type="non-terminal residue" evidence="1">
    <location>
        <position position="1"/>
    </location>
</feature>
<sequence>NCIPLNAYNLTSDTGKLPTGHWDETVINIEAVTHCKYAVRVKGTPTCNQLAEEIGMSPKAFQAINNKLDCTRPFILPNTMICVPFDPTGADEPSSPKDGDVNNNGTLSVNGTLIGNSTTPLNATTTTTALPSPTTPPHPFVDKANCKALFDMARSQYNPAVGALTWSDNLAGLAQYSADLSASTGCCDETCHTLSGGGTGISQNLYCGQTSCADAYDGWVTQEASWQGGHWRTTVGWPVDYPYFGCAVSTDGVMAIVCNFSWYP</sequence>
<organism evidence="1 2">
    <name type="scientific">Rhizoclosmatium globosum</name>
    <dbReference type="NCBI Taxonomy" id="329046"/>
    <lineage>
        <taxon>Eukaryota</taxon>
        <taxon>Fungi</taxon>
        <taxon>Fungi incertae sedis</taxon>
        <taxon>Chytridiomycota</taxon>
        <taxon>Chytridiomycota incertae sedis</taxon>
        <taxon>Chytridiomycetes</taxon>
        <taxon>Chytridiales</taxon>
        <taxon>Chytriomycetaceae</taxon>
        <taxon>Rhizoclosmatium</taxon>
    </lineage>
</organism>
<dbReference type="OrthoDB" id="2281372at2759"/>
<dbReference type="Gene3D" id="3.40.33.10">
    <property type="entry name" value="CAP"/>
    <property type="match status" value="1"/>
</dbReference>